<dbReference type="CDD" id="cd00093">
    <property type="entry name" value="HTH_XRE"/>
    <property type="match status" value="1"/>
</dbReference>
<evidence type="ECO:0000259" key="5">
    <source>
        <dbReference type="PROSITE" id="PS50943"/>
    </source>
</evidence>
<keyword evidence="2" id="KW-0238">DNA-binding</keyword>
<evidence type="ECO:0000313" key="7">
    <source>
        <dbReference type="Proteomes" id="UP001500751"/>
    </source>
</evidence>
<evidence type="ECO:0000256" key="3">
    <source>
        <dbReference type="ARBA" id="ARBA00023163"/>
    </source>
</evidence>
<evidence type="ECO:0000256" key="1">
    <source>
        <dbReference type="ARBA" id="ARBA00023015"/>
    </source>
</evidence>
<dbReference type="InterPro" id="IPR011051">
    <property type="entry name" value="RmlC_Cupin_sf"/>
</dbReference>
<dbReference type="SUPFAM" id="SSF47413">
    <property type="entry name" value="lambda repressor-like DNA-binding domains"/>
    <property type="match status" value="1"/>
</dbReference>
<feature type="domain" description="HTH cro/C1-type" evidence="5">
    <location>
        <begin position="50"/>
        <end position="104"/>
    </location>
</feature>
<dbReference type="PANTHER" id="PTHR46797">
    <property type="entry name" value="HTH-TYPE TRANSCRIPTIONAL REGULATOR"/>
    <property type="match status" value="1"/>
</dbReference>
<protein>
    <submittedName>
        <fullName evidence="6">XRE family transcriptional regulator</fullName>
    </submittedName>
</protein>
<dbReference type="Gene3D" id="2.60.120.10">
    <property type="entry name" value="Jelly Rolls"/>
    <property type="match status" value="1"/>
</dbReference>
<gene>
    <name evidence="6" type="ORF">GCM10009839_31930</name>
</gene>
<comment type="caution">
    <text evidence="6">The sequence shown here is derived from an EMBL/GenBank/DDBJ whole genome shotgun (WGS) entry which is preliminary data.</text>
</comment>
<accession>A0ABN2U6B0</accession>
<organism evidence="6 7">
    <name type="scientific">Catenulispora yoronensis</name>
    <dbReference type="NCBI Taxonomy" id="450799"/>
    <lineage>
        <taxon>Bacteria</taxon>
        <taxon>Bacillati</taxon>
        <taxon>Actinomycetota</taxon>
        <taxon>Actinomycetes</taxon>
        <taxon>Catenulisporales</taxon>
        <taxon>Catenulisporaceae</taxon>
        <taxon>Catenulispora</taxon>
    </lineage>
</organism>
<keyword evidence="1" id="KW-0805">Transcription regulation</keyword>
<dbReference type="Proteomes" id="UP001500751">
    <property type="component" value="Unassembled WGS sequence"/>
</dbReference>
<keyword evidence="3" id="KW-0804">Transcription</keyword>
<dbReference type="PANTHER" id="PTHR46797:SF23">
    <property type="entry name" value="HTH-TYPE TRANSCRIPTIONAL REGULATOR SUTR"/>
    <property type="match status" value="1"/>
</dbReference>
<dbReference type="Pfam" id="PF01381">
    <property type="entry name" value="HTH_3"/>
    <property type="match status" value="1"/>
</dbReference>
<name>A0ABN2U6B0_9ACTN</name>
<dbReference type="CDD" id="cd02209">
    <property type="entry name" value="cupin_XRE_C"/>
    <property type="match status" value="1"/>
</dbReference>
<dbReference type="InterPro" id="IPR014710">
    <property type="entry name" value="RmlC-like_jellyroll"/>
</dbReference>
<dbReference type="SUPFAM" id="SSF51182">
    <property type="entry name" value="RmlC-like cupins"/>
    <property type="match status" value="1"/>
</dbReference>
<feature type="compositionally biased region" description="Low complexity" evidence="4">
    <location>
        <begin position="1"/>
        <end position="28"/>
    </location>
</feature>
<feature type="region of interest" description="Disordered" evidence="4">
    <location>
        <begin position="1"/>
        <end position="44"/>
    </location>
</feature>
<dbReference type="RefSeq" id="WP_344666384.1">
    <property type="nucleotide sequence ID" value="NZ_BAAAQN010000016.1"/>
</dbReference>
<dbReference type="Gene3D" id="1.10.260.40">
    <property type="entry name" value="lambda repressor-like DNA-binding domains"/>
    <property type="match status" value="1"/>
</dbReference>
<proteinExistence type="predicted"/>
<evidence type="ECO:0000256" key="4">
    <source>
        <dbReference type="SAM" id="MobiDB-lite"/>
    </source>
</evidence>
<evidence type="ECO:0000256" key="2">
    <source>
        <dbReference type="ARBA" id="ARBA00023125"/>
    </source>
</evidence>
<dbReference type="EMBL" id="BAAAQN010000016">
    <property type="protein sequence ID" value="GAA2029950.1"/>
    <property type="molecule type" value="Genomic_DNA"/>
</dbReference>
<evidence type="ECO:0000313" key="6">
    <source>
        <dbReference type="EMBL" id="GAA2029950.1"/>
    </source>
</evidence>
<sequence>MSTPSIPSIPSIPSTPTGSEPAEAAESPEAAEDPAGTPAGPFIERLGREVRRRRRLAGLTMQGLADAAGLSRRGLSQIEQGDGNPSLVTVDKIARALGTDFAGLVTQCGQDPLHVSEPVEVWRGPRDSRAVLQVPSGRAGGPELWEWTLGPGQRYQGEPDPAGSEELILVLDGSLSVEVEGRATRLEAGAAARLLSDREYAFAAGDADVPTRFIRVVDLREPA</sequence>
<reference evidence="6 7" key="1">
    <citation type="journal article" date="2019" name="Int. J. Syst. Evol. Microbiol.">
        <title>The Global Catalogue of Microorganisms (GCM) 10K type strain sequencing project: providing services to taxonomists for standard genome sequencing and annotation.</title>
        <authorList>
            <consortium name="The Broad Institute Genomics Platform"/>
            <consortium name="The Broad Institute Genome Sequencing Center for Infectious Disease"/>
            <person name="Wu L."/>
            <person name="Ma J."/>
        </authorList>
    </citation>
    <scope>NUCLEOTIDE SEQUENCE [LARGE SCALE GENOMIC DNA]</scope>
    <source>
        <strain evidence="6 7">JCM 16014</strain>
    </source>
</reference>
<keyword evidence="7" id="KW-1185">Reference proteome</keyword>
<dbReference type="InterPro" id="IPR050807">
    <property type="entry name" value="TransReg_Diox_bact_type"/>
</dbReference>
<dbReference type="PROSITE" id="PS50943">
    <property type="entry name" value="HTH_CROC1"/>
    <property type="match status" value="1"/>
</dbReference>
<dbReference type="InterPro" id="IPR001387">
    <property type="entry name" value="Cro/C1-type_HTH"/>
</dbReference>
<dbReference type="SMART" id="SM00530">
    <property type="entry name" value="HTH_XRE"/>
    <property type="match status" value="1"/>
</dbReference>
<dbReference type="InterPro" id="IPR010982">
    <property type="entry name" value="Lambda_DNA-bd_dom_sf"/>
</dbReference>